<dbReference type="Gene3D" id="3.30.70.100">
    <property type="match status" value="1"/>
</dbReference>
<dbReference type="Pfam" id="PF07110">
    <property type="entry name" value="EthD"/>
    <property type="match status" value="1"/>
</dbReference>
<accession>A0A2T2WN45</accession>
<comment type="caution">
    <text evidence="2">The sequence shown here is derived from an EMBL/GenBank/DDBJ whole genome shotgun (WGS) entry which is preliminary data.</text>
</comment>
<dbReference type="GO" id="GO:0016491">
    <property type="term" value="F:oxidoreductase activity"/>
    <property type="evidence" value="ECO:0007669"/>
    <property type="project" value="InterPro"/>
</dbReference>
<dbReference type="AlphaFoldDB" id="A0A2T2WN45"/>
<evidence type="ECO:0000313" key="3">
    <source>
        <dbReference type="Proteomes" id="UP000241848"/>
    </source>
</evidence>
<evidence type="ECO:0000259" key="1">
    <source>
        <dbReference type="Pfam" id="PF07110"/>
    </source>
</evidence>
<feature type="domain" description="EthD" evidence="1">
    <location>
        <begin position="10"/>
        <end position="93"/>
    </location>
</feature>
<proteinExistence type="predicted"/>
<organism evidence="2 3">
    <name type="scientific">Sulfobacillus acidophilus</name>
    <dbReference type="NCBI Taxonomy" id="53633"/>
    <lineage>
        <taxon>Bacteria</taxon>
        <taxon>Bacillati</taxon>
        <taxon>Bacillota</taxon>
        <taxon>Clostridia</taxon>
        <taxon>Eubacteriales</taxon>
        <taxon>Clostridiales Family XVII. Incertae Sedis</taxon>
        <taxon>Sulfobacillus</taxon>
    </lineage>
</organism>
<dbReference type="Proteomes" id="UP000241848">
    <property type="component" value="Unassembled WGS sequence"/>
</dbReference>
<gene>
    <name evidence="2" type="ORF">C7B45_02530</name>
</gene>
<dbReference type="NCBIfam" id="TIGR02118">
    <property type="entry name" value="EthD family reductase"/>
    <property type="match status" value="1"/>
</dbReference>
<dbReference type="SUPFAM" id="SSF54909">
    <property type="entry name" value="Dimeric alpha+beta barrel"/>
    <property type="match status" value="1"/>
</dbReference>
<dbReference type="InterPro" id="IPR011008">
    <property type="entry name" value="Dimeric_a/b-barrel"/>
</dbReference>
<name>A0A2T2WN45_9FIRM</name>
<dbReference type="EMBL" id="PXYV01000004">
    <property type="protein sequence ID" value="PSR23661.1"/>
    <property type="molecule type" value="Genomic_DNA"/>
</dbReference>
<reference evidence="2 3" key="1">
    <citation type="journal article" date="2014" name="BMC Genomics">
        <title>Comparison of environmental and isolate Sulfobacillus genomes reveals diverse carbon, sulfur, nitrogen, and hydrogen metabolisms.</title>
        <authorList>
            <person name="Justice N.B."/>
            <person name="Norman A."/>
            <person name="Brown C.T."/>
            <person name="Singh A."/>
            <person name="Thomas B.C."/>
            <person name="Banfield J.F."/>
        </authorList>
    </citation>
    <scope>NUCLEOTIDE SEQUENCE [LARGE SCALE GENOMIC DNA]</scope>
    <source>
        <strain evidence="2">AMDSBA3</strain>
    </source>
</reference>
<sequence length="103" mass="11623">MVSLFALYRRPADEQAFLSHYESVHVPLAKRLPGLIDLKWGQPQVLGDEQDAEQGLWFFVAELTFADKRTLVGALESKEGQAASRDVQSFADGLLTMRTVEWQ</sequence>
<protein>
    <submittedName>
        <fullName evidence="2">EthD family reductase</fullName>
    </submittedName>
</protein>
<evidence type="ECO:0000313" key="2">
    <source>
        <dbReference type="EMBL" id="PSR23661.1"/>
    </source>
</evidence>
<dbReference type="InterPro" id="IPR009799">
    <property type="entry name" value="EthD_dom"/>
</dbReference>